<comment type="similarity">
    <text evidence="1">Belongs to the thioesterase PaaI family.</text>
</comment>
<sequence>MADKQALAAVEAFRAQYLAHTSDANFDRKMWEHLDIISASATKETVSFAISIPIVYSNHLGMVQGGAIATLFDGLTSSALALLGPGLLWSGKEVSRSLHCKFFKPVPVEERIDAYISVVRADSRTATILTYYAEGILAQKLSCQIGVPHVQAAWDFGLMALEFSVHR</sequence>
<dbReference type="InterPro" id="IPR006683">
    <property type="entry name" value="Thioestr_dom"/>
</dbReference>
<keyword evidence="5" id="KW-1185">Reference proteome</keyword>
<dbReference type="AlphaFoldDB" id="A0A139HK00"/>
<dbReference type="Pfam" id="PF03061">
    <property type="entry name" value="4HBT"/>
    <property type="match status" value="1"/>
</dbReference>
<keyword evidence="2" id="KW-0378">Hydrolase</keyword>
<dbReference type="InterPro" id="IPR039298">
    <property type="entry name" value="ACOT13"/>
</dbReference>
<dbReference type="PANTHER" id="PTHR21660:SF1">
    <property type="entry name" value="ACYL-COENZYME A THIOESTERASE 13"/>
    <property type="match status" value="1"/>
</dbReference>
<evidence type="ECO:0000313" key="4">
    <source>
        <dbReference type="EMBL" id="KXT02733.1"/>
    </source>
</evidence>
<evidence type="ECO:0000313" key="5">
    <source>
        <dbReference type="Proteomes" id="UP000070133"/>
    </source>
</evidence>
<comment type="caution">
    <text evidence="4">The sequence shown here is derived from an EMBL/GenBank/DDBJ whole genome shotgun (WGS) entry which is preliminary data.</text>
</comment>
<dbReference type="SUPFAM" id="SSF54637">
    <property type="entry name" value="Thioesterase/thiol ester dehydrase-isomerase"/>
    <property type="match status" value="1"/>
</dbReference>
<dbReference type="Proteomes" id="UP000070133">
    <property type="component" value="Unassembled WGS sequence"/>
</dbReference>
<dbReference type="EMBL" id="LFZN01000038">
    <property type="protein sequence ID" value="KXT02733.1"/>
    <property type="molecule type" value="Genomic_DNA"/>
</dbReference>
<dbReference type="EMBL" id="LFZN01000038">
    <property type="protein sequence ID" value="KXT02735.1"/>
    <property type="molecule type" value="Genomic_DNA"/>
</dbReference>
<name>A0A139HK00_9PEZI</name>
<reference evidence="4 5" key="1">
    <citation type="submission" date="2015-07" db="EMBL/GenBank/DDBJ databases">
        <title>Comparative genomics of the Sigatoka disease complex on banana suggests a link between parallel evolutionary changes in Pseudocercospora fijiensis and Pseudocercospora eumusae and increased virulence on the banana host.</title>
        <authorList>
            <person name="Chang T.-C."/>
            <person name="Salvucci A."/>
            <person name="Crous P.W."/>
            <person name="Stergiopoulos I."/>
        </authorList>
    </citation>
    <scope>NUCLEOTIDE SEQUENCE [LARGE SCALE GENOMIC DNA]</scope>
    <source>
        <strain evidence="4 5">CBS 114824</strain>
    </source>
</reference>
<evidence type="ECO:0000256" key="2">
    <source>
        <dbReference type="ARBA" id="ARBA00022801"/>
    </source>
</evidence>
<gene>
    <name evidence="4" type="ORF">AC578_5439</name>
</gene>
<evidence type="ECO:0000256" key="1">
    <source>
        <dbReference type="ARBA" id="ARBA00008324"/>
    </source>
</evidence>
<organism evidence="4 5">
    <name type="scientific">Pseudocercospora eumusae</name>
    <dbReference type="NCBI Taxonomy" id="321146"/>
    <lineage>
        <taxon>Eukaryota</taxon>
        <taxon>Fungi</taxon>
        <taxon>Dikarya</taxon>
        <taxon>Ascomycota</taxon>
        <taxon>Pezizomycotina</taxon>
        <taxon>Dothideomycetes</taxon>
        <taxon>Dothideomycetidae</taxon>
        <taxon>Mycosphaerellales</taxon>
        <taxon>Mycosphaerellaceae</taxon>
        <taxon>Pseudocercospora</taxon>
    </lineage>
</organism>
<dbReference type="EMBL" id="LFZN01000038">
    <property type="protein sequence ID" value="KXT02736.1"/>
    <property type="molecule type" value="Genomic_DNA"/>
</dbReference>
<evidence type="ECO:0000259" key="3">
    <source>
        <dbReference type="Pfam" id="PF03061"/>
    </source>
</evidence>
<protein>
    <recommendedName>
        <fullName evidence="3">Thioesterase domain-containing protein</fullName>
    </recommendedName>
</protein>
<dbReference type="InterPro" id="IPR029069">
    <property type="entry name" value="HotDog_dom_sf"/>
</dbReference>
<dbReference type="GO" id="GO:0047617">
    <property type="term" value="F:fatty acyl-CoA hydrolase activity"/>
    <property type="evidence" value="ECO:0007669"/>
    <property type="project" value="InterPro"/>
</dbReference>
<accession>A0A139HK00</accession>
<dbReference type="Gene3D" id="3.10.129.10">
    <property type="entry name" value="Hotdog Thioesterase"/>
    <property type="match status" value="1"/>
</dbReference>
<dbReference type="PANTHER" id="PTHR21660">
    <property type="entry name" value="THIOESTERASE SUPERFAMILY MEMBER-RELATED"/>
    <property type="match status" value="1"/>
</dbReference>
<feature type="domain" description="Thioesterase" evidence="3">
    <location>
        <begin position="61"/>
        <end position="128"/>
    </location>
</feature>
<proteinExistence type="inferred from homology"/>